<dbReference type="EMBL" id="LRGB01000781">
    <property type="protein sequence ID" value="KZS15963.1"/>
    <property type="molecule type" value="Genomic_DNA"/>
</dbReference>
<feature type="compositionally biased region" description="Polar residues" evidence="3">
    <location>
        <begin position="395"/>
        <end position="406"/>
    </location>
</feature>
<feature type="compositionally biased region" description="Basic and acidic residues" evidence="3">
    <location>
        <begin position="600"/>
        <end position="609"/>
    </location>
</feature>
<evidence type="ECO:0000256" key="1">
    <source>
        <dbReference type="ARBA" id="ARBA00023054"/>
    </source>
</evidence>
<evidence type="ECO:0000256" key="3">
    <source>
        <dbReference type="SAM" id="MobiDB-lite"/>
    </source>
</evidence>
<comment type="caution">
    <text evidence="4">The sequence shown here is derived from an EMBL/GenBank/DDBJ whole genome shotgun (WGS) entry which is preliminary data.</text>
</comment>
<dbReference type="InterPro" id="IPR051149">
    <property type="entry name" value="Spindly/BICDR_Dynein_Adapter"/>
</dbReference>
<evidence type="ECO:0000256" key="2">
    <source>
        <dbReference type="SAM" id="Coils"/>
    </source>
</evidence>
<feature type="region of interest" description="Disordered" evidence="3">
    <location>
        <begin position="379"/>
        <end position="416"/>
    </location>
</feature>
<feature type="region of interest" description="Disordered" evidence="3">
    <location>
        <begin position="304"/>
        <end position="325"/>
    </location>
</feature>
<evidence type="ECO:0000313" key="5">
    <source>
        <dbReference type="Proteomes" id="UP000076858"/>
    </source>
</evidence>
<feature type="coiled-coil region" evidence="2">
    <location>
        <begin position="85"/>
        <end position="246"/>
    </location>
</feature>
<dbReference type="Proteomes" id="UP000076858">
    <property type="component" value="Unassembled WGS sequence"/>
</dbReference>
<feature type="compositionally biased region" description="Low complexity" evidence="3">
    <location>
        <begin position="618"/>
        <end position="634"/>
    </location>
</feature>
<feature type="compositionally biased region" description="Low complexity" evidence="3">
    <location>
        <begin position="379"/>
        <end position="389"/>
    </location>
</feature>
<reference evidence="4 5" key="1">
    <citation type="submission" date="2016-03" db="EMBL/GenBank/DDBJ databases">
        <title>EvidentialGene: Evidence-directed Construction of Genes on Genomes.</title>
        <authorList>
            <person name="Gilbert D.G."/>
            <person name="Choi J.-H."/>
            <person name="Mockaitis K."/>
            <person name="Colbourne J."/>
            <person name="Pfrender M."/>
        </authorList>
    </citation>
    <scope>NUCLEOTIDE SEQUENCE [LARGE SCALE GENOMIC DNA]</scope>
    <source>
        <strain evidence="4 5">Xinb3</strain>
        <tissue evidence="4">Complete organism</tissue>
    </source>
</reference>
<dbReference type="OrthoDB" id="9451547at2759"/>
<protein>
    <submittedName>
        <fullName evidence="4">Bicaudal D-related protein</fullName>
    </submittedName>
</protein>
<dbReference type="AlphaFoldDB" id="A0A164Z5K8"/>
<name>A0A164Z5K8_9CRUS</name>
<dbReference type="PANTHER" id="PTHR32123:SF13">
    <property type="entry name" value="BICAUDAL D-RELATED PROTEIN HOMOLOG"/>
    <property type="match status" value="1"/>
</dbReference>
<accession>A0A164Z5K8</accession>
<feature type="coiled-coil region" evidence="2">
    <location>
        <begin position="569"/>
        <end position="596"/>
    </location>
</feature>
<feature type="region of interest" description="Disordered" evidence="3">
    <location>
        <begin position="600"/>
        <end position="646"/>
    </location>
</feature>
<dbReference type="PANTHER" id="PTHR32123">
    <property type="entry name" value="BICD FAMILY-LIKE CARGO ADAPTER"/>
    <property type="match status" value="1"/>
</dbReference>
<gene>
    <name evidence="4" type="ORF">APZ42_018357</name>
</gene>
<evidence type="ECO:0000313" key="4">
    <source>
        <dbReference type="EMBL" id="KZS15963.1"/>
    </source>
</evidence>
<keyword evidence="1 2" id="KW-0175">Coiled coil</keyword>
<keyword evidence="5" id="KW-1185">Reference proteome</keyword>
<feature type="coiled-coil region" evidence="2">
    <location>
        <begin position="460"/>
        <end position="522"/>
    </location>
</feature>
<feature type="compositionally biased region" description="Low complexity" evidence="3">
    <location>
        <begin position="304"/>
        <end position="323"/>
    </location>
</feature>
<dbReference type="SUPFAM" id="SSF57997">
    <property type="entry name" value="Tropomyosin"/>
    <property type="match status" value="1"/>
</dbReference>
<sequence length="646" mass="73333">MPGENRHQCRSNFNGHHMLDDYAIMEQQHKHQPTADHSEPVGNGSLQELYAQLVQKERDLLLAAQLGKALLEKNEELGLQNEKMAEEYSRQLEILEQEKHVLRRKVDNVEGEYESKVSELQSDVADLKRALDEQQNNVKMAERQKSSIITQLTEQNQRLTAQLKEAMKNEEQLSAQLQGLRDQFSLRKSSLQDHVGHLEIMREEIVMLTEKKTELERRLQHLLSEREGLTSNLDESSDRIMGLERQCHEQEVHLRETHRELNELRAANGSLCERLESITRNLSSPSAPSFHHHSHSLLAEMDLSATSSGHGSASSPNSHPSLTGQDDIEIDDIECDDPQGENSLVVEEQNQKMRQEIMDACVALRSLCETVRAQRRRASLSLSSMTSSNSGGGQNPSVGSNISVLTESGDHSSIPRLDGKQDTGLLNYLVKDIDHLVRGSAWFQLDFSQCDQCGRSPNDLLQLESELHLTQEAADRLQRNFADKTEECKRRNEEATSFKNQLTLKEVELEATREERDTARRDVRDTHLAKDEIIRRAWEVRDQAVARKNAAEIELARTRIDVLQINSQLLEAIQQKVELSQQLDQWQVDMQQLLDDQMKSKLSKQERLRSMASAGGATQQSPGTTAGSSTSPQQRKTKFLGLFQRS</sequence>
<organism evidence="4 5">
    <name type="scientific">Daphnia magna</name>
    <dbReference type="NCBI Taxonomy" id="35525"/>
    <lineage>
        <taxon>Eukaryota</taxon>
        <taxon>Metazoa</taxon>
        <taxon>Ecdysozoa</taxon>
        <taxon>Arthropoda</taxon>
        <taxon>Crustacea</taxon>
        <taxon>Branchiopoda</taxon>
        <taxon>Diplostraca</taxon>
        <taxon>Cladocera</taxon>
        <taxon>Anomopoda</taxon>
        <taxon>Daphniidae</taxon>
        <taxon>Daphnia</taxon>
    </lineage>
</organism>
<proteinExistence type="predicted"/>
<dbReference type="Gene3D" id="1.10.287.1490">
    <property type="match status" value="1"/>
</dbReference>
<dbReference type="STRING" id="35525.A0A164Z5K8"/>